<dbReference type="PANTHER" id="PTHR36223">
    <property type="entry name" value="BETA-LACTAMASE-TYPE TRANSPEPTIDASE FOLD DOMAIN CONTAINING PROTEIN"/>
    <property type="match status" value="1"/>
</dbReference>
<evidence type="ECO:0000259" key="2">
    <source>
        <dbReference type="Pfam" id="PF25534"/>
    </source>
</evidence>
<dbReference type="STRING" id="747525.W4K1S8"/>
<dbReference type="EMBL" id="KI925461">
    <property type="protein sequence ID" value="ETW79056.1"/>
    <property type="molecule type" value="Genomic_DNA"/>
</dbReference>
<dbReference type="Proteomes" id="UP000030671">
    <property type="component" value="Unassembled WGS sequence"/>
</dbReference>
<evidence type="ECO:0000313" key="4">
    <source>
        <dbReference type="Proteomes" id="UP000030671"/>
    </source>
</evidence>
<dbReference type="OrthoDB" id="3364132at2759"/>
<reference evidence="3 4" key="1">
    <citation type="journal article" date="2012" name="New Phytol.">
        <title>Insight into trade-off between wood decay and parasitism from the genome of a fungal forest pathogen.</title>
        <authorList>
            <person name="Olson A."/>
            <person name="Aerts A."/>
            <person name="Asiegbu F."/>
            <person name="Belbahri L."/>
            <person name="Bouzid O."/>
            <person name="Broberg A."/>
            <person name="Canback B."/>
            <person name="Coutinho P.M."/>
            <person name="Cullen D."/>
            <person name="Dalman K."/>
            <person name="Deflorio G."/>
            <person name="van Diepen L.T."/>
            <person name="Dunand C."/>
            <person name="Duplessis S."/>
            <person name="Durling M."/>
            <person name="Gonthier P."/>
            <person name="Grimwood J."/>
            <person name="Fossdal C.G."/>
            <person name="Hansson D."/>
            <person name="Henrissat B."/>
            <person name="Hietala A."/>
            <person name="Himmelstrand K."/>
            <person name="Hoffmeister D."/>
            <person name="Hogberg N."/>
            <person name="James T.Y."/>
            <person name="Karlsson M."/>
            <person name="Kohler A."/>
            <person name="Kues U."/>
            <person name="Lee Y.H."/>
            <person name="Lin Y.C."/>
            <person name="Lind M."/>
            <person name="Lindquist E."/>
            <person name="Lombard V."/>
            <person name="Lucas S."/>
            <person name="Lunden K."/>
            <person name="Morin E."/>
            <person name="Murat C."/>
            <person name="Park J."/>
            <person name="Raffaello T."/>
            <person name="Rouze P."/>
            <person name="Salamov A."/>
            <person name="Schmutz J."/>
            <person name="Solheim H."/>
            <person name="Stahlberg J."/>
            <person name="Velez H."/>
            <person name="de Vries R.P."/>
            <person name="Wiebenga A."/>
            <person name="Woodward S."/>
            <person name="Yakovlev I."/>
            <person name="Garbelotto M."/>
            <person name="Martin F."/>
            <person name="Grigoriev I.V."/>
            <person name="Stenlid J."/>
        </authorList>
    </citation>
    <scope>NUCLEOTIDE SEQUENCE [LARGE SCALE GENOMIC DNA]</scope>
    <source>
        <strain evidence="3 4">TC 32-1</strain>
    </source>
</reference>
<feature type="region of interest" description="Disordered" evidence="1">
    <location>
        <begin position="134"/>
        <end position="174"/>
    </location>
</feature>
<feature type="domain" description="DUF7918" evidence="2">
    <location>
        <begin position="7"/>
        <end position="208"/>
    </location>
</feature>
<keyword evidence="4" id="KW-1185">Reference proteome</keyword>
<dbReference type="PANTHER" id="PTHR36223:SF1">
    <property type="entry name" value="TRANSCRIPTION ELONGATION FACTOR EAF N-TERMINAL DOMAIN-CONTAINING PROTEIN"/>
    <property type="match status" value="1"/>
</dbReference>
<dbReference type="Pfam" id="PF25534">
    <property type="entry name" value="DUF7918"/>
    <property type="match status" value="1"/>
</dbReference>
<feature type="non-terminal residue" evidence="3">
    <location>
        <position position="240"/>
    </location>
</feature>
<dbReference type="HOGENOM" id="CLU_1158761_0_0_1"/>
<accession>W4K1S8</accession>
<dbReference type="eggNOG" id="ENOG502T9DQ">
    <property type="taxonomic scope" value="Eukaryota"/>
</dbReference>
<gene>
    <name evidence="3" type="ORF">HETIRDRAFT_445822</name>
</gene>
<dbReference type="InterPro" id="IPR057678">
    <property type="entry name" value="DUF7918"/>
</dbReference>
<evidence type="ECO:0000313" key="3">
    <source>
        <dbReference type="EMBL" id="ETW79056.1"/>
    </source>
</evidence>
<proteinExistence type="predicted"/>
<sequence>MPQLHGYSVTITSHGREVEHYDVKLENPDTVSCYIVSESGMEFTVQYTDLQGRRTMKVDVFIDGRMLASKSAEPGKTLSIWGSRTSKTTRSTFRFSEITLVDDDDADGLVTPPSIGSIEVKLYRARIEKCRISSRSHYRRSDPPQTGPVSEKSKKGGWHQVSLGRDRRSEWQPSPTRAIRLDPIDAPYAIFRFNYRPRAMLQAENIIPPLGMLTKLNVEALQAPVCKRSPSPHIARNLSR</sequence>
<protein>
    <recommendedName>
        <fullName evidence="2">DUF7918 domain-containing protein</fullName>
    </recommendedName>
</protein>
<dbReference type="InParanoid" id="W4K1S8"/>
<dbReference type="GeneID" id="20675648"/>
<name>W4K1S8_HETIT</name>
<evidence type="ECO:0000256" key="1">
    <source>
        <dbReference type="SAM" id="MobiDB-lite"/>
    </source>
</evidence>
<dbReference type="KEGG" id="hir:HETIRDRAFT_445822"/>
<dbReference type="RefSeq" id="XP_009549327.1">
    <property type="nucleotide sequence ID" value="XM_009551032.1"/>
</dbReference>
<organism evidence="3 4">
    <name type="scientific">Heterobasidion irregulare (strain TC 32-1)</name>
    <dbReference type="NCBI Taxonomy" id="747525"/>
    <lineage>
        <taxon>Eukaryota</taxon>
        <taxon>Fungi</taxon>
        <taxon>Dikarya</taxon>
        <taxon>Basidiomycota</taxon>
        <taxon>Agaricomycotina</taxon>
        <taxon>Agaricomycetes</taxon>
        <taxon>Russulales</taxon>
        <taxon>Bondarzewiaceae</taxon>
        <taxon>Heterobasidion</taxon>
        <taxon>Heterobasidion annosum species complex</taxon>
    </lineage>
</organism>
<dbReference type="AlphaFoldDB" id="W4K1S8"/>